<gene>
    <name evidence="1" type="ORF">NCTC11112_00070</name>
</gene>
<dbReference type="EMBL" id="UGAW01000001">
    <property type="protein sequence ID" value="STG49690.1"/>
    <property type="molecule type" value="Genomic_DNA"/>
</dbReference>
<dbReference type="Proteomes" id="UP000254817">
    <property type="component" value="Unassembled WGS sequence"/>
</dbReference>
<name>A0A376MHZ7_ECOLX</name>
<reference evidence="1 2" key="1">
    <citation type="submission" date="2018-06" db="EMBL/GenBank/DDBJ databases">
        <authorList>
            <consortium name="Pathogen Informatics"/>
            <person name="Doyle S."/>
        </authorList>
    </citation>
    <scope>NUCLEOTIDE SEQUENCE [LARGE SCALE GENOMIC DNA]</scope>
    <source>
        <strain evidence="1 2">NCTC11112</strain>
    </source>
</reference>
<organism evidence="1 2">
    <name type="scientific">Escherichia coli</name>
    <dbReference type="NCBI Taxonomy" id="562"/>
    <lineage>
        <taxon>Bacteria</taxon>
        <taxon>Pseudomonadati</taxon>
        <taxon>Pseudomonadota</taxon>
        <taxon>Gammaproteobacteria</taxon>
        <taxon>Enterobacterales</taxon>
        <taxon>Enterobacteriaceae</taxon>
        <taxon>Escherichia</taxon>
    </lineage>
</organism>
<proteinExistence type="predicted"/>
<dbReference type="AlphaFoldDB" id="A0A376MHZ7"/>
<evidence type="ECO:0000313" key="1">
    <source>
        <dbReference type="EMBL" id="STG49690.1"/>
    </source>
</evidence>
<accession>A0A376MHZ7</accession>
<sequence length="76" mass="9014">MSQNTLKVHDLNEDAEFDENGVEVFDEKALVEEEPSDNDLAEEEIWPKRNCYRREPHSVCWTRLSFTLVRLVIHHC</sequence>
<evidence type="ECO:0000313" key="2">
    <source>
        <dbReference type="Proteomes" id="UP000254817"/>
    </source>
</evidence>
<protein>
    <submittedName>
        <fullName evidence="1">RNA polymerase sigma factor RpoS</fullName>
    </submittedName>
</protein>